<protein>
    <submittedName>
        <fullName evidence="2">Glycoside hydrolase 15-related protein</fullName>
    </submittedName>
</protein>
<feature type="non-terminal residue" evidence="2">
    <location>
        <position position="165"/>
    </location>
</feature>
<dbReference type="Gene3D" id="1.50.10.10">
    <property type="match status" value="1"/>
</dbReference>
<name>T1BC44_9ZZZZ</name>
<dbReference type="Pfam" id="PF00723">
    <property type="entry name" value="Glyco_hydro_15"/>
    <property type="match status" value="1"/>
</dbReference>
<keyword evidence="2" id="KW-0378">Hydrolase</keyword>
<dbReference type="EMBL" id="AUZZ01004826">
    <property type="protein sequence ID" value="EQD51805.1"/>
    <property type="molecule type" value="Genomic_DNA"/>
</dbReference>
<dbReference type="SUPFAM" id="SSF48208">
    <property type="entry name" value="Six-hairpin glycosidases"/>
    <property type="match status" value="1"/>
</dbReference>
<comment type="caution">
    <text evidence="2">The sequence shown here is derived from an EMBL/GenBank/DDBJ whole genome shotgun (WGS) entry which is preliminary data.</text>
</comment>
<dbReference type="PANTHER" id="PTHR31616">
    <property type="entry name" value="TREHALASE"/>
    <property type="match status" value="1"/>
</dbReference>
<dbReference type="GO" id="GO:0004553">
    <property type="term" value="F:hydrolase activity, hydrolyzing O-glycosyl compounds"/>
    <property type="evidence" value="ECO:0007669"/>
    <property type="project" value="TreeGrafter"/>
</dbReference>
<reference evidence="2" key="2">
    <citation type="journal article" date="2014" name="ISME J.">
        <title>Microbial stratification in low pH oxic and suboxic macroscopic growths along an acid mine drainage.</title>
        <authorList>
            <person name="Mendez-Garcia C."/>
            <person name="Mesa V."/>
            <person name="Sprenger R.R."/>
            <person name="Richter M."/>
            <person name="Diez M.S."/>
            <person name="Solano J."/>
            <person name="Bargiela R."/>
            <person name="Golyshina O.V."/>
            <person name="Manteca A."/>
            <person name="Ramos J.L."/>
            <person name="Gallego J.R."/>
            <person name="Llorente I."/>
            <person name="Martins Dos Santos V.A."/>
            <person name="Jensen O.N."/>
            <person name="Pelaez A.I."/>
            <person name="Sanchez J."/>
            <person name="Ferrer M."/>
        </authorList>
    </citation>
    <scope>NUCLEOTIDE SEQUENCE</scope>
</reference>
<sequence length="165" mass="18741">RCLRGRVAAELVFAPRFDYGRTVPEMVETAHGVLARSPSGSIALSFLPGGRAELRRGEYRLRFSLDRGEQRSFVISPGAEVVTPIGAFRSDLRRQQTIEYWRTWSSRSPYRGRWQAEIQRSALALKLLFYRPTGAMVAAATTSLPEEIGGARNWDYRFTWVRDTA</sequence>
<dbReference type="InterPro" id="IPR008928">
    <property type="entry name" value="6-hairpin_glycosidase_sf"/>
</dbReference>
<dbReference type="InterPro" id="IPR011613">
    <property type="entry name" value="GH15-like"/>
</dbReference>
<evidence type="ECO:0000313" key="2">
    <source>
        <dbReference type="EMBL" id="EQD51805.1"/>
    </source>
</evidence>
<reference evidence="2" key="1">
    <citation type="submission" date="2013-08" db="EMBL/GenBank/DDBJ databases">
        <authorList>
            <person name="Mendez C."/>
            <person name="Richter M."/>
            <person name="Ferrer M."/>
            <person name="Sanchez J."/>
        </authorList>
    </citation>
    <scope>NUCLEOTIDE SEQUENCE</scope>
</reference>
<accession>T1BC44</accession>
<proteinExistence type="predicted"/>
<evidence type="ECO:0000259" key="1">
    <source>
        <dbReference type="Pfam" id="PF00723"/>
    </source>
</evidence>
<dbReference type="GO" id="GO:0005975">
    <property type="term" value="P:carbohydrate metabolic process"/>
    <property type="evidence" value="ECO:0007669"/>
    <property type="project" value="InterPro"/>
</dbReference>
<feature type="non-terminal residue" evidence="2">
    <location>
        <position position="1"/>
    </location>
</feature>
<dbReference type="InterPro" id="IPR012341">
    <property type="entry name" value="6hp_glycosidase-like_sf"/>
</dbReference>
<dbReference type="PANTHER" id="PTHR31616:SF0">
    <property type="entry name" value="GLUCAN 1,4-ALPHA-GLUCOSIDASE"/>
    <property type="match status" value="1"/>
</dbReference>
<feature type="domain" description="GH15-like" evidence="1">
    <location>
        <begin position="118"/>
        <end position="165"/>
    </location>
</feature>
<organism evidence="2">
    <name type="scientific">mine drainage metagenome</name>
    <dbReference type="NCBI Taxonomy" id="410659"/>
    <lineage>
        <taxon>unclassified sequences</taxon>
        <taxon>metagenomes</taxon>
        <taxon>ecological metagenomes</taxon>
    </lineage>
</organism>
<dbReference type="AlphaFoldDB" id="T1BC44"/>
<gene>
    <name evidence="2" type="ORF">B2A_06782</name>
</gene>